<protein>
    <recommendedName>
        <fullName evidence="1">Fe/B12 periplasmic-binding domain-containing protein</fullName>
    </recommendedName>
</protein>
<proteinExistence type="predicted"/>
<sequence>MVGVGDFDDYPEEVKEKEKVGGLYDLSVEKIISLQPDWVLVISGV</sequence>
<dbReference type="EMBL" id="BLSA01000857">
    <property type="protein sequence ID" value="GFP33979.1"/>
    <property type="molecule type" value="Genomic_DNA"/>
</dbReference>
<gene>
    <name evidence="2" type="ORF">HKBW3S42_02319</name>
</gene>
<reference evidence="2 3" key="1">
    <citation type="journal article" date="2020" name="Front. Microbiol.">
        <title>Single-cell genomics of novel Actinobacteria with the Wood-Ljungdahl pathway discovered in a serpentinizing system.</title>
        <authorList>
            <person name="Merino N."/>
            <person name="Kawai M."/>
            <person name="Boyd E.S."/>
            <person name="Colman D.R."/>
            <person name="McGlynn S.E."/>
            <person name="Nealson K.H."/>
            <person name="Kurokawa K."/>
            <person name="Hongoh Y."/>
        </authorList>
    </citation>
    <scope>NUCLEOTIDE SEQUENCE [LARGE SCALE GENOMIC DNA]</scope>
    <source>
        <strain evidence="2 3">S42</strain>
    </source>
</reference>
<organism evidence="2 3">
    <name type="scientific">Candidatus Hakubella thermalkaliphila</name>
    <dbReference type="NCBI Taxonomy" id="2754717"/>
    <lineage>
        <taxon>Bacteria</taxon>
        <taxon>Bacillati</taxon>
        <taxon>Actinomycetota</taxon>
        <taxon>Actinomycetota incertae sedis</taxon>
        <taxon>Candidatus Hakubellales</taxon>
        <taxon>Candidatus Hakubellaceae</taxon>
        <taxon>Candidatus Hakubella</taxon>
    </lineage>
</organism>
<comment type="caution">
    <text evidence="2">The sequence shown here is derived from an EMBL/GenBank/DDBJ whole genome shotgun (WGS) entry which is preliminary data.</text>
</comment>
<feature type="domain" description="Fe/B12 periplasmic-binding" evidence="1">
    <location>
        <begin position="1"/>
        <end position="45"/>
    </location>
</feature>
<dbReference type="SUPFAM" id="SSF53807">
    <property type="entry name" value="Helical backbone' metal receptor"/>
    <property type="match status" value="1"/>
</dbReference>
<feature type="non-terminal residue" evidence="2">
    <location>
        <position position="45"/>
    </location>
</feature>
<evidence type="ECO:0000259" key="1">
    <source>
        <dbReference type="PROSITE" id="PS50983"/>
    </source>
</evidence>
<name>A0A6V8PN46_9ACTN</name>
<evidence type="ECO:0000313" key="3">
    <source>
        <dbReference type="Proteomes" id="UP000568877"/>
    </source>
</evidence>
<dbReference type="Gene3D" id="3.40.50.1980">
    <property type="entry name" value="Nitrogenase molybdenum iron protein domain"/>
    <property type="match status" value="1"/>
</dbReference>
<accession>A0A6V8PN46</accession>
<evidence type="ECO:0000313" key="2">
    <source>
        <dbReference type="EMBL" id="GFP33979.1"/>
    </source>
</evidence>
<dbReference type="Proteomes" id="UP000568877">
    <property type="component" value="Unassembled WGS sequence"/>
</dbReference>
<dbReference type="PROSITE" id="PS50983">
    <property type="entry name" value="FE_B12_PBP"/>
    <property type="match status" value="1"/>
</dbReference>
<dbReference type="InterPro" id="IPR002491">
    <property type="entry name" value="ABC_transptr_periplasmic_BD"/>
</dbReference>
<dbReference type="AlphaFoldDB" id="A0A6V8PN46"/>